<organism evidence="1 2">
    <name type="scientific">Cichorium intybus</name>
    <name type="common">Chicory</name>
    <dbReference type="NCBI Taxonomy" id="13427"/>
    <lineage>
        <taxon>Eukaryota</taxon>
        <taxon>Viridiplantae</taxon>
        <taxon>Streptophyta</taxon>
        <taxon>Embryophyta</taxon>
        <taxon>Tracheophyta</taxon>
        <taxon>Spermatophyta</taxon>
        <taxon>Magnoliopsida</taxon>
        <taxon>eudicotyledons</taxon>
        <taxon>Gunneridae</taxon>
        <taxon>Pentapetalae</taxon>
        <taxon>asterids</taxon>
        <taxon>campanulids</taxon>
        <taxon>Asterales</taxon>
        <taxon>Asteraceae</taxon>
        <taxon>Cichorioideae</taxon>
        <taxon>Cichorieae</taxon>
        <taxon>Cichoriinae</taxon>
        <taxon>Cichorium</taxon>
    </lineage>
</organism>
<evidence type="ECO:0000313" key="1">
    <source>
        <dbReference type="EMBL" id="KAI3688593.1"/>
    </source>
</evidence>
<accession>A0ACB8YTZ9</accession>
<name>A0ACB8YTZ9_CICIN</name>
<sequence>MTTEGKGPTNRLLLRSSSKRRVRFDKVRGRIPQKRLLFRLRSKRSDNKPSSSGRNPAMSAWFRSIPATVWISVSFGNGAHYIPMFESLEDLKSRRCNLLIGFCGLQSFVIEETHLTFVGLEAMFAGHFRNNFNGGLNQYMNKFYPESQSYLTDSLQGRKLCLPVLVTSLMAQFRSLSHFCLPGTHTCEAWPKDTIKLIGKRLKQKMVPEKIVHHIVQEHLGLDDRKCPDEENGEAICQFFNTIAKQQDKSPKFLNAVVTFLKAPIEQNRGVNIGIIRGGKIGRVNIHILENMELLDLHQIAKPQNCVKLQ</sequence>
<keyword evidence="2" id="KW-1185">Reference proteome</keyword>
<proteinExistence type="predicted"/>
<protein>
    <submittedName>
        <fullName evidence="1">Uncharacterized protein</fullName>
    </submittedName>
</protein>
<gene>
    <name evidence="1" type="ORF">L2E82_46273</name>
</gene>
<evidence type="ECO:0000313" key="2">
    <source>
        <dbReference type="Proteomes" id="UP001055811"/>
    </source>
</evidence>
<comment type="caution">
    <text evidence="1">The sequence shown here is derived from an EMBL/GenBank/DDBJ whole genome shotgun (WGS) entry which is preliminary data.</text>
</comment>
<dbReference type="EMBL" id="CM042017">
    <property type="protein sequence ID" value="KAI3688593.1"/>
    <property type="molecule type" value="Genomic_DNA"/>
</dbReference>
<dbReference type="Proteomes" id="UP001055811">
    <property type="component" value="Linkage Group LG09"/>
</dbReference>
<reference evidence="2" key="1">
    <citation type="journal article" date="2022" name="Mol. Ecol. Resour.">
        <title>The genomes of chicory, endive, great burdock and yacon provide insights into Asteraceae palaeo-polyploidization history and plant inulin production.</title>
        <authorList>
            <person name="Fan W."/>
            <person name="Wang S."/>
            <person name="Wang H."/>
            <person name="Wang A."/>
            <person name="Jiang F."/>
            <person name="Liu H."/>
            <person name="Zhao H."/>
            <person name="Xu D."/>
            <person name="Zhang Y."/>
        </authorList>
    </citation>
    <scope>NUCLEOTIDE SEQUENCE [LARGE SCALE GENOMIC DNA]</scope>
    <source>
        <strain evidence="2">cv. Punajuju</strain>
    </source>
</reference>
<reference evidence="1 2" key="2">
    <citation type="journal article" date="2022" name="Mol. Ecol. Resour.">
        <title>The genomes of chicory, endive, great burdock and yacon provide insights into Asteraceae paleo-polyploidization history and plant inulin production.</title>
        <authorList>
            <person name="Fan W."/>
            <person name="Wang S."/>
            <person name="Wang H."/>
            <person name="Wang A."/>
            <person name="Jiang F."/>
            <person name="Liu H."/>
            <person name="Zhao H."/>
            <person name="Xu D."/>
            <person name="Zhang Y."/>
        </authorList>
    </citation>
    <scope>NUCLEOTIDE SEQUENCE [LARGE SCALE GENOMIC DNA]</scope>
    <source>
        <strain evidence="2">cv. Punajuju</strain>
        <tissue evidence="1">Leaves</tissue>
    </source>
</reference>